<name>A0ABV8SZA5_9GAMM</name>
<keyword evidence="3 5" id="KW-0067">ATP-binding</keyword>
<dbReference type="PANTHER" id="PTHR42781">
    <property type="entry name" value="SPERMIDINE/PUTRESCINE IMPORT ATP-BINDING PROTEIN POTA"/>
    <property type="match status" value="1"/>
</dbReference>
<dbReference type="InterPro" id="IPR003593">
    <property type="entry name" value="AAA+_ATPase"/>
</dbReference>
<dbReference type="Gene3D" id="2.40.50.100">
    <property type="match status" value="1"/>
</dbReference>
<keyword evidence="6" id="KW-1185">Reference proteome</keyword>
<evidence type="ECO:0000259" key="4">
    <source>
        <dbReference type="PROSITE" id="PS50893"/>
    </source>
</evidence>
<evidence type="ECO:0000256" key="1">
    <source>
        <dbReference type="ARBA" id="ARBA00022448"/>
    </source>
</evidence>
<dbReference type="SUPFAM" id="SSF50331">
    <property type="entry name" value="MOP-like"/>
    <property type="match status" value="1"/>
</dbReference>
<dbReference type="Proteomes" id="UP001595904">
    <property type="component" value="Unassembled WGS sequence"/>
</dbReference>
<evidence type="ECO:0000313" key="6">
    <source>
        <dbReference type="Proteomes" id="UP001595904"/>
    </source>
</evidence>
<sequence>MSKLTVEHLTRRFGAQTAVNDVSFEVQDGEFLTLLGPSGCGKTTMLSAIAGLDAPTSGRILIDGEPIFDAAQRCNLPPERRQVGMVFQSYALWPHMKVRDNVAFPLRMRGIAAAEREEKIRWALGLVEMEPYIDRYPHELSGGQQQRVALARAVVYGPRLMLLDEPLSNLDAKLRLRARGWLKELQEKLRITTIYVTHDQTEALVLSDRIAVMQGGRIEQLASPVELYEQPQSPFIADFVGHSNLLDGIVQEAEARRAKIRFGQHLLAVEKILKPNKGSAAAIAVRPENVILHQGQPNGSGGGNYIPGKILQRDFLGARYLYLVETSGGIVRAEVSERFEKGAVTLELPAHACVAFARDAAA</sequence>
<gene>
    <name evidence="5" type="ORF">ACFPN2_27795</name>
</gene>
<accession>A0ABV8SZA5</accession>
<evidence type="ECO:0000256" key="2">
    <source>
        <dbReference type="ARBA" id="ARBA00022741"/>
    </source>
</evidence>
<dbReference type="PANTHER" id="PTHR42781:SF4">
    <property type="entry name" value="SPERMIDINE_PUTRESCINE IMPORT ATP-BINDING PROTEIN POTA"/>
    <property type="match status" value="1"/>
</dbReference>
<dbReference type="EMBL" id="JBHSDU010000014">
    <property type="protein sequence ID" value="MFC4312919.1"/>
    <property type="molecule type" value="Genomic_DNA"/>
</dbReference>
<protein>
    <submittedName>
        <fullName evidence="5">ABC transporter ATP-binding protein</fullName>
    </submittedName>
</protein>
<dbReference type="InterPro" id="IPR017871">
    <property type="entry name" value="ABC_transporter-like_CS"/>
</dbReference>
<dbReference type="GO" id="GO:0005524">
    <property type="term" value="F:ATP binding"/>
    <property type="evidence" value="ECO:0007669"/>
    <property type="project" value="UniProtKB-KW"/>
</dbReference>
<dbReference type="Pfam" id="PF08402">
    <property type="entry name" value="TOBE_2"/>
    <property type="match status" value="1"/>
</dbReference>
<dbReference type="InterPro" id="IPR003439">
    <property type="entry name" value="ABC_transporter-like_ATP-bd"/>
</dbReference>
<dbReference type="SMART" id="SM00382">
    <property type="entry name" value="AAA"/>
    <property type="match status" value="1"/>
</dbReference>
<dbReference type="Gene3D" id="3.40.50.300">
    <property type="entry name" value="P-loop containing nucleotide triphosphate hydrolases"/>
    <property type="match status" value="1"/>
</dbReference>
<dbReference type="SUPFAM" id="SSF52540">
    <property type="entry name" value="P-loop containing nucleoside triphosphate hydrolases"/>
    <property type="match status" value="1"/>
</dbReference>
<dbReference type="Pfam" id="PF00005">
    <property type="entry name" value="ABC_tran"/>
    <property type="match status" value="1"/>
</dbReference>
<dbReference type="RefSeq" id="WP_380602727.1">
    <property type="nucleotide sequence ID" value="NZ_JBHSDU010000014.1"/>
</dbReference>
<keyword evidence="2" id="KW-0547">Nucleotide-binding</keyword>
<proteinExistence type="predicted"/>
<dbReference type="InterPro" id="IPR050093">
    <property type="entry name" value="ABC_SmlMolc_Importer"/>
</dbReference>
<organism evidence="5 6">
    <name type="scientific">Steroidobacter flavus</name>
    <dbReference type="NCBI Taxonomy" id="1842136"/>
    <lineage>
        <taxon>Bacteria</taxon>
        <taxon>Pseudomonadati</taxon>
        <taxon>Pseudomonadota</taxon>
        <taxon>Gammaproteobacteria</taxon>
        <taxon>Steroidobacterales</taxon>
        <taxon>Steroidobacteraceae</taxon>
        <taxon>Steroidobacter</taxon>
    </lineage>
</organism>
<dbReference type="InterPro" id="IPR008995">
    <property type="entry name" value="Mo/tungstate-bd_C_term_dom"/>
</dbReference>
<evidence type="ECO:0000256" key="3">
    <source>
        <dbReference type="ARBA" id="ARBA00022840"/>
    </source>
</evidence>
<dbReference type="PROSITE" id="PS50893">
    <property type="entry name" value="ABC_TRANSPORTER_2"/>
    <property type="match status" value="1"/>
</dbReference>
<evidence type="ECO:0000313" key="5">
    <source>
        <dbReference type="EMBL" id="MFC4312919.1"/>
    </source>
</evidence>
<dbReference type="InterPro" id="IPR027417">
    <property type="entry name" value="P-loop_NTPase"/>
</dbReference>
<comment type="caution">
    <text evidence="5">The sequence shown here is derived from an EMBL/GenBank/DDBJ whole genome shotgun (WGS) entry which is preliminary data.</text>
</comment>
<dbReference type="PROSITE" id="PS00211">
    <property type="entry name" value="ABC_TRANSPORTER_1"/>
    <property type="match status" value="1"/>
</dbReference>
<dbReference type="InterPro" id="IPR013611">
    <property type="entry name" value="Transp-assoc_OB_typ2"/>
</dbReference>
<reference evidence="6" key="1">
    <citation type="journal article" date="2019" name="Int. J. Syst. Evol. Microbiol.">
        <title>The Global Catalogue of Microorganisms (GCM) 10K type strain sequencing project: providing services to taxonomists for standard genome sequencing and annotation.</title>
        <authorList>
            <consortium name="The Broad Institute Genomics Platform"/>
            <consortium name="The Broad Institute Genome Sequencing Center for Infectious Disease"/>
            <person name="Wu L."/>
            <person name="Ma J."/>
        </authorList>
    </citation>
    <scope>NUCLEOTIDE SEQUENCE [LARGE SCALE GENOMIC DNA]</scope>
    <source>
        <strain evidence="6">CGMCC 1.10759</strain>
    </source>
</reference>
<feature type="domain" description="ABC transporter" evidence="4">
    <location>
        <begin position="4"/>
        <end position="240"/>
    </location>
</feature>
<keyword evidence="1" id="KW-0813">Transport</keyword>